<evidence type="ECO:0000313" key="2">
    <source>
        <dbReference type="Proteomes" id="UP000321058"/>
    </source>
</evidence>
<dbReference type="RefSeq" id="WP_147150252.1">
    <property type="nucleotide sequence ID" value="NZ_BKAJ01000057.1"/>
</dbReference>
<protein>
    <submittedName>
        <fullName evidence="1">Uncharacterized protein</fullName>
    </submittedName>
</protein>
<name>A0A512NB60_9HYPH</name>
<evidence type="ECO:0000313" key="1">
    <source>
        <dbReference type="EMBL" id="GEP56182.1"/>
    </source>
</evidence>
<dbReference type="EMBL" id="BKAJ01000057">
    <property type="protein sequence ID" value="GEP56182.1"/>
    <property type="molecule type" value="Genomic_DNA"/>
</dbReference>
<comment type="caution">
    <text evidence="1">The sequence shown here is derived from an EMBL/GenBank/DDBJ whole genome shotgun (WGS) entry which is preliminary data.</text>
</comment>
<dbReference type="AlphaFoldDB" id="A0A512NB60"/>
<accession>A0A512NB60</accession>
<keyword evidence="2" id="KW-1185">Reference proteome</keyword>
<sequence>MIIYCWHSPENRLIKIGSTVSAAGARVSMLEYSRIYGVTCDPQSLRAFPVAPGERKLRWRGGWPMRAHDGLKGMEVSVRVSVHCRLKLLSARDGHHPPARQAVPHMSEELLYLGPCSYRRAVDLVDAAIHAFEEPADNWSAFGRPLMQTAAGQS</sequence>
<dbReference type="Proteomes" id="UP000321058">
    <property type="component" value="Unassembled WGS sequence"/>
</dbReference>
<reference evidence="1 2" key="1">
    <citation type="submission" date="2019-07" db="EMBL/GenBank/DDBJ databases">
        <title>Whole genome shotgun sequence of Reyranella soli NBRC 108950.</title>
        <authorList>
            <person name="Hosoyama A."/>
            <person name="Uohara A."/>
            <person name="Ohji S."/>
            <person name="Ichikawa N."/>
        </authorList>
    </citation>
    <scope>NUCLEOTIDE SEQUENCE [LARGE SCALE GENOMIC DNA]</scope>
    <source>
        <strain evidence="1 2">NBRC 108950</strain>
    </source>
</reference>
<proteinExistence type="predicted"/>
<organism evidence="1 2">
    <name type="scientific">Reyranella soli</name>
    <dbReference type="NCBI Taxonomy" id="1230389"/>
    <lineage>
        <taxon>Bacteria</taxon>
        <taxon>Pseudomonadati</taxon>
        <taxon>Pseudomonadota</taxon>
        <taxon>Alphaproteobacteria</taxon>
        <taxon>Hyphomicrobiales</taxon>
        <taxon>Reyranellaceae</taxon>
        <taxon>Reyranella</taxon>
    </lineage>
</organism>
<gene>
    <name evidence="1" type="ORF">RSO01_33480</name>
</gene>